<evidence type="ECO:0000313" key="2">
    <source>
        <dbReference type="EMBL" id="KKM94351.1"/>
    </source>
</evidence>
<dbReference type="NCBIfam" id="TIGR03605">
    <property type="entry name" value="antibiot_sagB"/>
    <property type="match status" value="1"/>
</dbReference>
<reference evidence="2" key="1">
    <citation type="journal article" date="2015" name="Nature">
        <title>Complex archaea that bridge the gap between prokaryotes and eukaryotes.</title>
        <authorList>
            <person name="Spang A."/>
            <person name="Saw J.H."/>
            <person name="Jorgensen S.L."/>
            <person name="Zaremba-Niedzwiedzka K."/>
            <person name="Martijn J."/>
            <person name="Lind A.E."/>
            <person name="van Eijk R."/>
            <person name="Schleper C."/>
            <person name="Guy L."/>
            <person name="Ettema T.J."/>
        </authorList>
    </citation>
    <scope>NUCLEOTIDE SEQUENCE</scope>
</reference>
<dbReference type="Pfam" id="PF00881">
    <property type="entry name" value="Nitroreductase"/>
    <property type="match status" value="1"/>
</dbReference>
<dbReference type="Gene3D" id="3.40.109.10">
    <property type="entry name" value="NADH Oxidase"/>
    <property type="match status" value="1"/>
</dbReference>
<sequence length="250" mass="28972">MNNKVEKYGNEFQQKSKYIRDELPKHRLNWSKKPELYKTNLNVIETITLPKPEFDKKIKFWDVIINRKSTRRFKNEPITRLKLSLLLFGMTGLTRIFPNFAFRTIPSAGGLYPIEVYLVINNVEVLEKGIYHYNIQNHSLELMKKGDFRITAAKVCLDQQLAFNSAANFLWTAIIERSRWKYLQRCYRYIYLDAGHVGQNFYLIAEALGLGACTIGAIYDDEINELLGIDGINETCIYVGAIGKKFKGNP</sequence>
<evidence type="ECO:0000259" key="1">
    <source>
        <dbReference type="Pfam" id="PF00881"/>
    </source>
</evidence>
<dbReference type="EMBL" id="LAZR01006151">
    <property type="protein sequence ID" value="KKM94351.1"/>
    <property type="molecule type" value="Genomic_DNA"/>
</dbReference>
<proteinExistence type="predicted"/>
<dbReference type="PANTHER" id="PTHR43745:SF2">
    <property type="entry name" value="NITROREDUCTASE MJ1384-RELATED"/>
    <property type="match status" value="1"/>
</dbReference>
<protein>
    <recommendedName>
        <fullName evidence="1">Nitroreductase domain-containing protein</fullName>
    </recommendedName>
</protein>
<dbReference type="GO" id="GO:0016491">
    <property type="term" value="F:oxidoreductase activity"/>
    <property type="evidence" value="ECO:0007669"/>
    <property type="project" value="InterPro"/>
</dbReference>
<gene>
    <name evidence="2" type="ORF">LCGC14_1199190</name>
</gene>
<dbReference type="InterPro" id="IPR029479">
    <property type="entry name" value="Nitroreductase"/>
</dbReference>
<dbReference type="AlphaFoldDB" id="A0A0F9M4T9"/>
<dbReference type="InterPro" id="IPR020051">
    <property type="entry name" value="SagB-type_dehydrogenase"/>
</dbReference>
<dbReference type="InterPro" id="IPR000415">
    <property type="entry name" value="Nitroreductase-like"/>
</dbReference>
<comment type="caution">
    <text evidence="2">The sequence shown here is derived from an EMBL/GenBank/DDBJ whole genome shotgun (WGS) entry which is preliminary data.</text>
</comment>
<dbReference type="InterPro" id="IPR052544">
    <property type="entry name" value="Bacteriocin_Proc_Enz"/>
</dbReference>
<dbReference type="PANTHER" id="PTHR43745">
    <property type="entry name" value="NITROREDUCTASE MJ1384-RELATED"/>
    <property type="match status" value="1"/>
</dbReference>
<accession>A0A0F9M4T9</accession>
<dbReference type="SUPFAM" id="SSF55469">
    <property type="entry name" value="FMN-dependent nitroreductase-like"/>
    <property type="match status" value="1"/>
</dbReference>
<dbReference type="CDD" id="cd02142">
    <property type="entry name" value="McbC_SagB-like_oxidoreductase"/>
    <property type="match status" value="1"/>
</dbReference>
<organism evidence="2">
    <name type="scientific">marine sediment metagenome</name>
    <dbReference type="NCBI Taxonomy" id="412755"/>
    <lineage>
        <taxon>unclassified sequences</taxon>
        <taxon>metagenomes</taxon>
        <taxon>ecological metagenomes</taxon>
    </lineage>
</organism>
<feature type="domain" description="Nitroreductase" evidence="1">
    <location>
        <begin position="65"/>
        <end position="244"/>
    </location>
</feature>
<name>A0A0F9M4T9_9ZZZZ</name>